<dbReference type="EMBL" id="WDRC01000010">
    <property type="protein sequence ID" value="KAB7359212.1"/>
    <property type="molecule type" value="Genomic_DNA"/>
</dbReference>
<feature type="region of interest" description="Disordered" evidence="5">
    <location>
        <begin position="318"/>
        <end position="337"/>
    </location>
</feature>
<dbReference type="Pfam" id="PF07282">
    <property type="entry name" value="Cas12f1-like_TNB"/>
    <property type="match status" value="1"/>
</dbReference>
<gene>
    <name evidence="9" type="ORF">GBB63_04590</name>
    <name evidence="8" type="ORF">GBB73_04525</name>
</gene>
<evidence type="ECO:0000256" key="3">
    <source>
        <dbReference type="ARBA" id="ARBA00023125"/>
    </source>
</evidence>
<evidence type="ECO:0000313" key="10">
    <source>
        <dbReference type="Proteomes" id="UP000430971"/>
    </source>
</evidence>
<keyword evidence="2" id="KW-0815">Transposition</keyword>
<dbReference type="InterPro" id="IPR001959">
    <property type="entry name" value="Transposase"/>
</dbReference>
<evidence type="ECO:0000313" key="9">
    <source>
        <dbReference type="EMBL" id="KAB7359212.1"/>
    </source>
</evidence>
<evidence type="ECO:0000259" key="6">
    <source>
        <dbReference type="Pfam" id="PF01385"/>
    </source>
</evidence>
<feature type="compositionally biased region" description="Low complexity" evidence="5">
    <location>
        <begin position="430"/>
        <end position="442"/>
    </location>
</feature>
<evidence type="ECO:0000313" key="8">
    <source>
        <dbReference type="EMBL" id="KAB7338404.1"/>
    </source>
</evidence>
<protein>
    <submittedName>
        <fullName evidence="8">Transposase</fullName>
    </submittedName>
</protein>
<feature type="region of interest" description="Disordered" evidence="5">
    <location>
        <begin position="425"/>
        <end position="463"/>
    </location>
</feature>
<sequence>MSDNDDPGSARLYSKDPDQVMTWLCDAWRTRFNQLRSRRKKYGPNKKLQPITDRVDERTHAQARHDCSWMAAVPSLLLNSPEKLEKQDWYAAVKRRKTLRGKHLDPGRMPRFKSRRKSDLTFACWYDDGRNARFVKYNRHHGAVIINGQNPTGYRHEDDTGVRFSIVIRVRLSQPIRDYSSVRVNWTRRELVFVNDPLPIRRSRTAKAVGVDRGCVHNMADSDGHYYDLPKAKLKRIDGEIRRRQKAQARAIRLSEASSWKAYRMKGASKRFRQREQEIRSLYAKAHRIIDDCQQKWTTSLIRDYDLIAIEDLNLRGMGRKPQPKPDPLHPGRYLSNGRAAKRGLNRTMRTAGMGGIGFLLEYKTKLAGSLLLKVNPAYTSQTCYACKYVAKENRESQAVFHCVNCGHEDNADHNAALNILDRAFQPQPSTGRGTARRGSGTLVSPEGTSRGRAVSTKRETTH</sequence>
<reference evidence="10 11" key="1">
    <citation type="journal article" date="2019" name="Nat. Med.">
        <title>A library of human gut bacterial isolates paired with longitudinal multiomics data enables mechanistic microbiome research.</title>
        <authorList>
            <person name="Poyet M."/>
            <person name="Groussin M."/>
            <person name="Gibbons S.M."/>
            <person name="Avila-Pacheco J."/>
            <person name="Jiang X."/>
            <person name="Kearney S.M."/>
            <person name="Perrotta A.R."/>
            <person name="Berdy B."/>
            <person name="Zhao S."/>
            <person name="Lieberman T.D."/>
            <person name="Swanson P.K."/>
            <person name="Smith M."/>
            <person name="Roesemann S."/>
            <person name="Alexander J.E."/>
            <person name="Rich S.A."/>
            <person name="Livny J."/>
            <person name="Vlamakis H."/>
            <person name="Clish C."/>
            <person name="Bullock K."/>
            <person name="Deik A."/>
            <person name="Scott J."/>
            <person name="Pierce K.A."/>
            <person name="Xavier R.J."/>
            <person name="Alm E.J."/>
        </authorList>
    </citation>
    <scope>NUCLEOTIDE SEQUENCE [LARGE SCALE GENOMIC DNA]</scope>
    <source>
        <strain evidence="9 11">BIOML-A55</strain>
        <strain evidence="8 10">BIOML-A65</strain>
    </source>
</reference>
<dbReference type="GO" id="GO:0006310">
    <property type="term" value="P:DNA recombination"/>
    <property type="evidence" value="ECO:0007669"/>
    <property type="project" value="UniProtKB-KW"/>
</dbReference>
<comment type="caution">
    <text evidence="8">The sequence shown here is derived from an EMBL/GenBank/DDBJ whole genome shotgun (WGS) entry which is preliminary data.</text>
</comment>
<dbReference type="EMBL" id="WDRM01000009">
    <property type="protein sequence ID" value="KAB7338404.1"/>
    <property type="molecule type" value="Genomic_DNA"/>
</dbReference>
<feature type="domain" description="Probable transposase IS891/IS1136/IS1341" evidence="6">
    <location>
        <begin position="200"/>
        <end position="318"/>
    </location>
</feature>
<dbReference type="GO" id="GO:0032196">
    <property type="term" value="P:transposition"/>
    <property type="evidence" value="ECO:0007669"/>
    <property type="project" value="UniProtKB-KW"/>
</dbReference>
<organism evidence="8 10">
    <name type="scientific">Bifidobacterium longum</name>
    <dbReference type="NCBI Taxonomy" id="216816"/>
    <lineage>
        <taxon>Bacteria</taxon>
        <taxon>Bacillati</taxon>
        <taxon>Actinomycetota</taxon>
        <taxon>Actinomycetes</taxon>
        <taxon>Bifidobacteriales</taxon>
        <taxon>Bifidobacteriaceae</taxon>
        <taxon>Bifidobacterium</taxon>
    </lineage>
</organism>
<dbReference type="Proteomes" id="UP000430971">
    <property type="component" value="Unassembled WGS sequence"/>
</dbReference>
<dbReference type="AlphaFoldDB" id="A0A833IMC6"/>
<keyword evidence="3" id="KW-0238">DNA-binding</keyword>
<evidence type="ECO:0000256" key="5">
    <source>
        <dbReference type="SAM" id="MobiDB-lite"/>
    </source>
</evidence>
<evidence type="ECO:0000256" key="2">
    <source>
        <dbReference type="ARBA" id="ARBA00022578"/>
    </source>
</evidence>
<evidence type="ECO:0000259" key="7">
    <source>
        <dbReference type="Pfam" id="PF07282"/>
    </source>
</evidence>
<dbReference type="Pfam" id="PF01385">
    <property type="entry name" value="OrfB_IS605"/>
    <property type="match status" value="1"/>
</dbReference>
<accession>A0A833IMC6</accession>
<name>A0A833IMC6_BIFLN</name>
<comment type="similarity">
    <text evidence="1">In the C-terminal section; belongs to the transposase 35 family.</text>
</comment>
<feature type="domain" description="Cas12f1-like TNB" evidence="7">
    <location>
        <begin position="360"/>
        <end position="420"/>
    </location>
</feature>
<evidence type="ECO:0000313" key="11">
    <source>
        <dbReference type="Proteomes" id="UP000460881"/>
    </source>
</evidence>
<dbReference type="Proteomes" id="UP000460881">
    <property type="component" value="Unassembled WGS sequence"/>
</dbReference>
<proteinExistence type="inferred from homology"/>
<dbReference type="GO" id="GO:0003677">
    <property type="term" value="F:DNA binding"/>
    <property type="evidence" value="ECO:0007669"/>
    <property type="project" value="UniProtKB-KW"/>
</dbReference>
<evidence type="ECO:0000256" key="4">
    <source>
        <dbReference type="ARBA" id="ARBA00023172"/>
    </source>
</evidence>
<dbReference type="InterPro" id="IPR010095">
    <property type="entry name" value="Cas12f1-like_TNB"/>
</dbReference>
<dbReference type="NCBIfam" id="NF040570">
    <property type="entry name" value="guided_TnpB"/>
    <property type="match status" value="1"/>
</dbReference>
<keyword evidence="4" id="KW-0233">DNA recombination</keyword>
<evidence type="ECO:0000256" key="1">
    <source>
        <dbReference type="ARBA" id="ARBA00008761"/>
    </source>
</evidence>